<comment type="caution">
    <text evidence="1">The sequence shown here is derived from an EMBL/GenBank/DDBJ whole genome shotgun (WGS) entry which is preliminary data.</text>
</comment>
<name>A0A4Y1ZCS4_9BACL</name>
<dbReference type="Proteomes" id="UP000319716">
    <property type="component" value="Unassembled WGS sequence"/>
</dbReference>
<evidence type="ECO:0000313" key="1">
    <source>
        <dbReference type="EMBL" id="GAY76741.1"/>
    </source>
</evidence>
<dbReference type="EMBL" id="BEXB01000017">
    <property type="protein sequence ID" value="GAY76741.1"/>
    <property type="molecule type" value="Genomic_DNA"/>
</dbReference>
<gene>
    <name evidence="1" type="ORF">NBRC111894_2295</name>
</gene>
<protein>
    <submittedName>
        <fullName evidence="1">Uncharacterized protein</fullName>
    </submittedName>
</protein>
<proteinExistence type="predicted"/>
<accession>A0A4Y1ZCS4</accession>
<reference evidence="1 2" key="1">
    <citation type="submission" date="2017-11" db="EMBL/GenBank/DDBJ databases">
        <title>Draft Genome Sequence of Sporolactobacillus inulinus NBRC 111894 Isolated from Koso, a Japanese Sugar-Vegetable Fermented Beverage.</title>
        <authorList>
            <person name="Chiou T.Y."/>
            <person name="Oshima K."/>
            <person name="Suda W."/>
            <person name="Hattori M."/>
            <person name="Takahashi T."/>
        </authorList>
    </citation>
    <scope>NUCLEOTIDE SEQUENCE [LARGE SCALE GENOMIC DNA]</scope>
    <source>
        <strain evidence="1 2">NBRC111894</strain>
    </source>
</reference>
<dbReference type="AlphaFoldDB" id="A0A4Y1ZCS4"/>
<dbReference type="RefSeq" id="WP_156994761.1">
    <property type="nucleotide sequence ID" value="NZ_BEXB01000017.1"/>
</dbReference>
<organism evidence="1 2">
    <name type="scientific">Sporolactobacillus inulinus</name>
    <dbReference type="NCBI Taxonomy" id="2078"/>
    <lineage>
        <taxon>Bacteria</taxon>
        <taxon>Bacillati</taxon>
        <taxon>Bacillota</taxon>
        <taxon>Bacilli</taxon>
        <taxon>Bacillales</taxon>
        <taxon>Sporolactobacillaceae</taxon>
        <taxon>Sporolactobacillus</taxon>
    </lineage>
</organism>
<sequence>MSTDFERKLRQIILNDQNMGRTISLEHLQRRTGHDQQEIKAILKKLRQIPVREGGLGS</sequence>
<evidence type="ECO:0000313" key="2">
    <source>
        <dbReference type="Proteomes" id="UP000319716"/>
    </source>
</evidence>